<dbReference type="Proteomes" id="UP000198825">
    <property type="component" value="Chromosome I"/>
</dbReference>
<dbReference type="RefSeq" id="WP_091071987.1">
    <property type="nucleotide sequence ID" value="NZ_LT629799.1"/>
</dbReference>
<protein>
    <submittedName>
        <fullName evidence="1">Uncharacterized protein</fullName>
    </submittedName>
</protein>
<evidence type="ECO:0000313" key="2">
    <source>
        <dbReference type="Proteomes" id="UP000198825"/>
    </source>
</evidence>
<accession>A0A1H2LGI3</accession>
<keyword evidence="2" id="KW-1185">Reference proteome</keyword>
<proteinExistence type="predicted"/>
<organism evidence="1 2">
    <name type="scientific">Microlunatus sagamiharensis</name>
    <dbReference type="NCBI Taxonomy" id="546874"/>
    <lineage>
        <taxon>Bacteria</taxon>
        <taxon>Bacillati</taxon>
        <taxon>Actinomycetota</taxon>
        <taxon>Actinomycetes</taxon>
        <taxon>Propionibacteriales</taxon>
        <taxon>Propionibacteriaceae</taxon>
        <taxon>Microlunatus</taxon>
    </lineage>
</organism>
<dbReference type="AlphaFoldDB" id="A0A1H2LGI3"/>
<reference evidence="2" key="1">
    <citation type="submission" date="2016-10" db="EMBL/GenBank/DDBJ databases">
        <authorList>
            <person name="Varghese N."/>
            <person name="Submissions S."/>
        </authorList>
    </citation>
    <scope>NUCLEOTIDE SEQUENCE [LARGE SCALE GENOMIC DNA]</scope>
    <source>
        <strain evidence="2">DSM 21743</strain>
    </source>
</reference>
<name>A0A1H2LGI3_9ACTN</name>
<dbReference type="OrthoDB" id="3283561at2"/>
<evidence type="ECO:0000313" key="1">
    <source>
        <dbReference type="EMBL" id="SDU79691.1"/>
    </source>
</evidence>
<dbReference type="EMBL" id="LT629799">
    <property type="protein sequence ID" value="SDU79691.1"/>
    <property type="molecule type" value="Genomic_DNA"/>
</dbReference>
<gene>
    <name evidence="1" type="ORF">SAMN04488544_0026</name>
</gene>
<sequence>MRLTGEALWRRLRELDDPDHLERPADFDRAATAERFRTLVERVEAAFRCRCTADPDEQDASFWGTLRVPAEATRTGAQLVVCVSSFGSLVTVSVENPGAYEAEETALLLDPEDDARLEGVLDDLGYVIVPEPELWREYDGPSELVVGGGHGGTWWTRFFDWF</sequence>